<dbReference type="EMBL" id="UZAF01016159">
    <property type="protein sequence ID" value="VDO22032.1"/>
    <property type="molecule type" value="Genomic_DNA"/>
</dbReference>
<evidence type="ECO:0000313" key="1">
    <source>
        <dbReference type="EMBL" id="VDO22032.1"/>
    </source>
</evidence>
<dbReference type="Proteomes" id="UP000268014">
    <property type="component" value="Unassembled WGS sequence"/>
</dbReference>
<dbReference type="WBParaSite" id="HPLM_0000394301-mRNA-1">
    <property type="protein sequence ID" value="HPLM_0000394301-mRNA-1"/>
    <property type="gene ID" value="HPLM_0000394301"/>
</dbReference>
<protein>
    <submittedName>
        <fullName evidence="3">Transposase</fullName>
    </submittedName>
</protein>
<proteinExistence type="predicted"/>
<name>A0A0N4W2I5_HAEPC</name>
<dbReference type="AlphaFoldDB" id="A0A0N4W2I5"/>
<sequence length="81" mass="9517">MREARLRWYGHTLRAKSDSVRKIGLNLYASRKRPSARLKQLDTLHGDLKAVNIHPDQAFNPEKWRQDIRKADKRLLLRKGG</sequence>
<reference evidence="1 2" key="2">
    <citation type="submission" date="2018-11" db="EMBL/GenBank/DDBJ databases">
        <authorList>
            <consortium name="Pathogen Informatics"/>
        </authorList>
    </citation>
    <scope>NUCLEOTIDE SEQUENCE [LARGE SCALE GENOMIC DNA]</scope>
    <source>
        <strain evidence="1 2">MHpl1</strain>
    </source>
</reference>
<keyword evidence="2" id="KW-1185">Reference proteome</keyword>
<evidence type="ECO:0000313" key="3">
    <source>
        <dbReference type="WBParaSite" id="HPLM_0000394301-mRNA-1"/>
    </source>
</evidence>
<gene>
    <name evidence="1" type="ORF">HPLM_LOCUS3935</name>
</gene>
<dbReference type="OrthoDB" id="5848222at2759"/>
<reference evidence="3" key="1">
    <citation type="submission" date="2017-02" db="UniProtKB">
        <authorList>
            <consortium name="WormBaseParasite"/>
        </authorList>
    </citation>
    <scope>IDENTIFICATION</scope>
</reference>
<accession>A0A0N4W2I5</accession>
<organism evidence="3">
    <name type="scientific">Haemonchus placei</name>
    <name type="common">Barber's pole worm</name>
    <dbReference type="NCBI Taxonomy" id="6290"/>
    <lineage>
        <taxon>Eukaryota</taxon>
        <taxon>Metazoa</taxon>
        <taxon>Ecdysozoa</taxon>
        <taxon>Nematoda</taxon>
        <taxon>Chromadorea</taxon>
        <taxon>Rhabditida</taxon>
        <taxon>Rhabditina</taxon>
        <taxon>Rhabditomorpha</taxon>
        <taxon>Strongyloidea</taxon>
        <taxon>Trichostrongylidae</taxon>
        <taxon>Haemonchus</taxon>
    </lineage>
</organism>
<evidence type="ECO:0000313" key="2">
    <source>
        <dbReference type="Proteomes" id="UP000268014"/>
    </source>
</evidence>